<dbReference type="EMBL" id="JACDUS010000003">
    <property type="protein sequence ID" value="MBA2881072.1"/>
    <property type="molecule type" value="Genomic_DNA"/>
</dbReference>
<evidence type="ECO:0000256" key="4">
    <source>
        <dbReference type="SAM" id="Phobius"/>
    </source>
</evidence>
<dbReference type="RefSeq" id="WP_181550730.1">
    <property type="nucleotide sequence ID" value="NZ_JACDUS010000003.1"/>
</dbReference>
<dbReference type="NCBIfam" id="NF003725">
    <property type="entry name" value="PRK05329.2-4"/>
    <property type="match status" value="1"/>
</dbReference>
<evidence type="ECO:0000313" key="6">
    <source>
        <dbReference type="EMBL" id="MBA2881072.1"/>
    </source>
</evidence>
<keyword evidence="3 6" id="KW-0560">Oxidoreductase</keyword>
<feature type="transmembrane region" description="Helical" evidence="4">
    <location>
        <begin position="12"/>
        <end position="30"/>
    </location>
</feature>
<evidence type="ECO:0000259" key="5">
    <source>
        <dbReference type="Pfam" id="PF00890"/>
    </source>
</evidence>
<dbReference type="Pfam" id="PF00890">
    <property type="entry name" value="FAD_binding_2"/>
    <property type="match status" value="1"/>
</dbReference>
<accession>A0A7W0HKC5</accession>
<dbReference type="InterPro" id="IPR036188">
    <property type="entry name" value="FAD/NAD-bd_sf"/>
</dbReference>
<comment type="caution">
    <text evidence="6">The sequence shown here is derived from an EMBL/GenBank/DDBJ whole genome shotgun (WGS) entry which is preliminary data.</text>
</comment>
<dbReference type="Gene3D" id="3.50.50.60">
    <property type="entry name" value="FAD/NAD(P)-binding domain"/>
    <property type="match status" value="1"/>
</dbReference>
<keyword evidence="7" id="KW-1185">Reference proteome</keyword>
<evidence type="ECO:0000313" key="7">
    <source>
        <dbReference type="Proteomes" id="UP000525298"/>
    </source>
</evidence>
<dbReference type="InterPro" id="IPR009158">
    <property type="entry name" value="G3P_DH_GlpB_su"/>
</dbReference>
<name>A0A7W0HKC5_9BACT</name>
<keyword evidence="1" id="KW-0285">Flavoprotein</keyword>
<keyword evidence="4" id="KW-0812">Transmembrane</keyword>
<keyword evidence="4" id="KW-1133">Transmembrane helix</keyword>
<proteinExistence type="predicted"/>
<protein>
    <submittedName>
        <fullName evidence="6">Glycerol-3-phosphate dehydrogenase subunit B</fullName>
        <ecNumber evidence="6">1.1.5.3</ecNumber>
    </submittedName>
</protein>
<evidence type="ECO:0000256" key="3">
    <source>
        <dbReference type="ARBA" id="ARBA00023002"/>
    </source>
</evidence>
<keyword evidence="2" id="KW-0288">FMN</keyword>
<dbReference type="GO" id="GO:0009331">
    <property type="term" value="C:glycerol-3-phosphate dehydrogenase (FAD) complex"/>
    <property type="evidence" value="ECO:0007669"/>
    <property type="project" value="InterPro"/>
</dbReference>
<dbReference type="GO" id="GO:0004368">
    <property type="term" value="F:glycerol-3-phosphate dehydrogenase (quinone) activity"/>
    <property type="evidence" value="ECO:0007669"/>
    <property type="project" value="UniProtKB-EC"/>
</dbReference>
<sequence length="429" mass="46319">MNNQKADIHCDLMIIGTGMAGMAAALFAAGQDLDIVQAGRTGQLGFASGLIDVLGIYPVARSRIVKNPWPAIADLGRHEPAHPYAKMAISEIQTAVDTVLGFFEQAGYPYMYRKNQNMIMPTAAGTVKPTYAAAHTMAHGQAAMAHQQPCLLVDFKGLKGFGSRMIAANLARTWPGLRPVTIGFPEAGTELHPEPMARALETARMREKLAENIAPYLGDAACVALPAILGISRTQKVTKELSGLLGVPVFEISTMVPGVSGIRIMEIFQQHLPEMGINAFFQHNVRKACRKTGGGWVFEVGDRSHWRLVSARAALVCSGRFLGGGLHADRAGITETIFNLPVARVPERDSWHHRDLLHAGGHPVNRAGLAVDTSFRPVDDNNSPVWPDLFAAGTILAGQDWMREKCGSGLSIATAYAAVRAARRFLEKT</sequence>
<dbReference type="EC" id="1.1.5.3" evidence="6"/>
<organism evidence="6 7">
    <name type="scientific">Desulfosalsimonas propionicica</name>
    <dbReference type="NCBI Taxonomy" id="332175"/>
    <lineage>
        <taxon>Bacteria</taxon>
        <taxon>Pseudomonadati</taxon>
        <taxon>Thermodesulfobacteriota</taxon>
        <taxon>Desulfobacteria</taxon>
        <taxon>Desulfobacterales</taxon>
        <taxon>Desulfosalsimonadaceae</taxon>
        <taxon>Desulfosalsimonas</taxon>
    </lineage>
</organism>
<dbReference type="SUPFAM" id="SSF51905">
    <property type="entry name" value="FAD/NAD(P)-binding domain"/>
    <property type="match status" value="1"/>
</dbReference>
<dbReference type="PIRSF" id="PIRSF000141">
    <property type="entry name" value="Anaerobic_G3P_dh"/>
    <property type="match status" value="1"/>
</dbReference>
<dbReference type="Proteomes" id="UP000525298">
    <property type="component" value="Unassembled WGS sequence"/>
</dbReference>
<reference evidence="6 7" key="1">
    <citation type="submission" date="2020-07" db="EMBL/GenBank/DDBJ databases">
        <title>Genomic Encyclopedia of Type Strains, Phase IV (KMG-IV): sequencing the most valuable type-strain genomes for metagenomic binning, comparative biology and taxonomic classification.</title>
        <authorList>
            <person name="Goeker M."/>
        </authorList>
    </citation>
    <scope>NUCLEOTIDE SEQUENCE [LARGE SCALE GENOMIC DNA]</scope>
    <source>
        <strain evidence="6 7">DSM 17721</strain>
    </source>
</reference>
<keyword evidence="4" id="KW-0472">Membrane</keyword>
<gene>
    <name evidence="6" type="ORF">HNR65_001398</name>
</gene>
<dbReference type="InterPro" id="IPR003953">
    <property type="entry name" value="FAD-dep_OxRdtase_2_FAD-bd"/>
</dbReference>
<dbReference type="AlphaFoldDB" id="A0A7W0HKC5"/>
<feature type="domain" description="FAD-dependent oxidoreductase 2 FAD-binding" evidence="5">
    <location>
        <begin position="11"/>
        <end position="410"/>
    </location>
</feature>
<dbReference type="NCBIfam" id="TIGR03378">
    <property type="entry name" value="glycerol3P_GlpB"/>
    <property type="match status" value="1"/>
</dbReference>
<evidence type="ECO:0000256" key="1">
    <source>
        <dbReference type="ARBA" id="ARBA00022630"/>
    </source>
</evidence>
<evidence type="ECO:0000256" key="2">
    <source>
        <dbReference type="ARBA" id="ARBA00022643"/>
    </source>
</evidence>